<feature type="signal peptide" evidence="1">
    <location>
        <begin position="1"/>
        <end position="19"/>
    </location>
</feature>
<dbReference type="PANTHER" id="PTHR43649:SF12">
    <property type="entry name" value="DIACETYLCHITOBIOSE BINDING PROTEIN DASA"/>
    <property type="match status" value="1"/>
</dbReference>
<feature type="chain" id="PRO_5046275959" evidence="1">
    <location>
        <begin position="20"/>
        <end position="554"/>
    </location>
</feature>
<evidence type="ECO:0000256" key="1">
    <source>
        <dbReference type="SAM" id="SignalP"/>
    </source>
</evidence>
<keyword evidence="3" id="KW-1185">Reference proteome</keyword>
<name>A0ABU6Q0K5_9BACL</name>
<sequence>MKKTYAILLSLCLMASVLAACGGSKEAQQEGTGGNTKAGDKSPIHYTIDVLSSKETWDNNVSKKLTEQTGVSFDYVPIVGDRNQKMDLWLAGEDYPDVLYLQPRHIGKYRDAGAIIPLEDLIDQYGPNIKKRFGKYYNLLKDTDGHIYSLYSPNLATETPADVEANFIIRYDVLKEAGYPEIKTLDQLFTLIQDYYQKHPKTEDGENNIPFSGYGGSAEPDFLTNNPAFTAAGLPDHSRFLVNSDNTLSLNLVSDPMKKYTQFLNKVYNAGLLDKEFFTMNAEMSQTKLAQGAVMAGFFPAWTLGGSETALRSSGKGDKQYASFPLLFDEQTVDHNNTKTPTNSNNNWAISNKAKHPERIIEFIDFLFSDEGQKLINWGVEGENYEVKDGKRVRKEDYIKKIKENPDAGVKDGPSGPYTVFSFGNGSLLDDGDYATPLTKAYIKSNYDPDTKEILAKYGKEVWADFLPPLETVPAYLWQLNEPEEHKLELKRIVQIYTKEVPKIIYAKNAQEFEKMWTGYTGQVDAAGRQKVEETWTKLWKGYMDQYNQAVGTK</sequence>
<comment type="caution">
    <text evidence="2">The sequence shown here is derived from an EMBL/GenBank/DDBJ whole genome shotgun (WGS) entry which is preliminary data.</text>
</comment>
<dbReference type="InterPro" id="IPR006059">
    <property type="entry name" value="SBP"/>
</dbReference>
<reference evidence="2 3" key="1">
    <citation type="submission" date="2023-03" db="EMBL/GenBank/DDBJ databases">
        <title>Bacillus Genome Sequencing.</title>
        <authorList>
            <person name="Dunlap C."/>
        </authorList>
    </citation>
    <scope>NUCLEOTIDE SEQUENCE [LARGE SCALE GENOMIC DNA]</scope>
    <source>
        <strain evidence="2 3">NRS-52</strain>
    </source>
</reference>
<dbReference type="SUPFAM" id="SSF53850">
    <property type="entry name" value="Periplasmic binding protein-like II"/>
    <property type="match status" value="1"/>
</dbReference>
<evidence type="ECO:0000313" key="3">
    <source>
        <dbReference type="Proteomes" id="UP001343257"/>
    </source>
</evidence>
<organism evidence="2 3">
    <name type="scientific">Paenibacillus chibensis</name>
    <dbReference type="NCBI Taxonomy" id="59846"/>
    <lineage>
        <taxon>Bacteria</taxon>
        <taxon>Bacillati</taxon>
        <taxon>Bacillota</taxon>
        <taxon>Bacilli</taxon>
        <taxon>Bacillales</taxon>
        <taxon>Paenibacillaceae</taxon>
        <taxon>Paenibacillus</taxon>
    </lineage>
</organism>
<gene>
    <name evidence="2" type="ORF">P9847_25635</name>
</gene>
<dbReference type="EMBL" id="JARTLD010000073">
    <property type="protein sequence ID" value="MED5020646.1"/>
    <property type="molecule type" value="Genomic_DNA"/>
</dbReference>
<dbReference type="PANTHER" id="PTHR43649">
    <property type="entry name" value="ARABINOSE-BINDING PROTEIN-RELATED"/>
    <property type="match status" value="1"/>
</dbReference>
<dbReference type="Proteomes" id="UP001343257">
    <property type="component" value="Unassembled WGS sequence"/>
</dbReference>
<dbReference type="Gene3D" id="3.40.190.10">
    <property type="entry name" value="Periplasmic binding protein-like II"/>
    <property type="match status" value="2"/>
</dbReference>
<dbReference type="PROSITE" id="PS51257">
    <property type="entry name" value="PROKAR_LIPOPROTEIN"/>
    <property type="match status" value="1"/>
</dbReference>
<keyword evidence="1" id="KW-0732">Signal</keyword>
<accession>A0ABU6Q0K5</accession>
<protein>
    <submittedName>
        <fullName evidence="2">Extracellular solute-binding protein</fullName>
    </submittedName>
</protein>
<proteinExistence type="predicted"/>
<dbReference type="InterPro" id="IPR050490">
    <property type="entry name" value="Bact_solute-bd_prot1"/>
</dbReference>
<dbReference type="Pfam" id="PF01547">
    <property type="entry name" value="SBP_bac_1"/>
    <property type="match status" value="1"/>
</dbReference>
<dbReference type="RefSeq" id="WP_328282088.1">
    <property type="nucleotide sequence ID" value="NZ_JARTLD010000073.1"/>
</dbReference>
<evidence type="ECO:0000313" key="2">
    <source>
        <dbReference type="EMBL" id="MED5020646.1"/>
    </source>
</evidence>